<dbReference type="EMBL" id="LAZR01027692">
    <property type="protein sequence ID" value="KKL64928.1"/>
    <property type="molecule type" value="Genomic_DNA"/>
</dbReference>
<dbReference type="AlphaFoldDB" id="A0A0F9DSW7"/>
<dbReference type="Gene3D" id="3.30.70.100">
    <property type="match status" value="1"/>
</dbReference>
<protein>
    <recommendedName>
        <fullName evidence="1">EthD domain-containing protein</fullName>
    </recommendedName>
</protein>
<organism evidence="2">
    <name type="scientific">marine sediment metagenome</name>
    <dbReference type="NCBI Taxonomy" id="412755"/>
    <lineage>
        <taxon>unclassified sequences</taxon>
        <taxon>metagenomes</taxon>
        <taxon>ecological metagenomes</taxon>
    </lineage>
</organism>
<dbReference type="PANTHER" id="PTHR40260:SF2">
    <property type="entry name" value="BLR8190 PROTEIN"/>
    <property type="match status" value="1"/>
</dbReference>
<gene>
    <name evidence="2" type="ORF">LCGC14_2160070</name>
</gene>
<dbReference type="InterPro" id="IPR011008">
    <property type="entry name" value="Dimeric_a/b-barrel"/>
</dbReference>
<evidence type="ECO:0000313" key="2">
    <source>
        <dbReference type="EMBL" id="KKL64928.1"/>
    </source>
</evidence>
<accession>A0A0F9DSW7</accession>
<feature type="domain" description="EthD" evidence="1">
    <location>
        <begin position="18"/>
        <end position="91"/>
    </location>
</feature>
<reference evidence="2" key="1">
    <citation type="journal article" date="2015" name="Nature">
        <title>Complex archaea that bridge the gap between prokaryotes and eukaryotes.</title>
        <authorList>
            <person name="Spang A."/>
            <person name="Saw J.H."/>
            <person name="Jorgensen S.L."/>
            <person name="Zaremba-Niedzwiedzka K."/>
            <person name="Martijn J."/>
            <person name="Lind A.E."/>
            <person name="van Eijk R."/>
            <person name="Schleper C."/>
            <person name="Guy L."/>
            <person name="Ettema T.J."/>
        </authorList>
    </citation>
    <scope>NUCLEOTIDE SEQUENCE</scope>
</reference>
<dbReference type="NCBIfam" id="TIGR02118">
    <property type="entry name" value="EthD family reductase"/>
    <property type="match status" value="1"/>
</dbReference>
<name>A0A0F9DSW7_9ZZZZ</name>
<dbReference type="InterPro" id="IPR009799">
    <property type="entry name" value="EthD_dom"/>
</dbReference>
<dbReference type="SUPFAM" id="SSF54909">
    <property type="entry name" value="Dimeric alpha+beta barrel"/>
    <property type="match status" value="1"/>
</dbReference>
<dbReference type="GO" id="GO:0016491">
    <property type="term" value="F:oxidoreductase activity"/>
    <property type="evidence" value="ECO:0007669"/>
    <property type="project" value="InterPro"/>
</dbReference>
<evidence type="ECO:0000259" key="1">
    <source>
        <dbReference type="Pfam" id="PF07110"/>
    </source>
</evidence>
<dbReference type="PANTHER" id="PTHR40260">
    <property type="entry name" value="BLR8190 PROTEIN"/>
    <property type="match status" value="1"/>
</dbReference>
<comment type="caution">
    <text evidence="2">The sequence shown here is derived from an EMBL/GenBank/DDBJ whole genome shotgun (WGS) entry which is preliminary data.</text>
</comment>
<dbReference type="Pfam" id="PF07110">
    <property type="entry name" value="EthD"/>
    <property type="match status" value="1"/>
</dbReference>
<sequence length="103" mass="11075">MIKVSVLYPNKEGCKFDMDYYCNSHIPMVQEKLGAALKGVAVEQGLSGGEPGSQATYVAMGHLLLDSVEAFQGAFGPHAEAIMGDIPNYTDIQPTIQISEVKI</sequence>
<proteinExistence type="predicted"/>